<keyword evidence="2" id="KW-0547">Nucleotide-binding</keyword>
<dbReference type="InterPro" id="IPR004589">
    <property type="entry name" value="DNA_helicase_ATP-dep_RecQ"/>
</dbReference>
<dbReference type="PANTHER" id="PTHR13710">
    <property type="entry name" value="DNA HELICASE RECQ FAMILY MEMBER"/>
    <property type="match status" value="1"/>
</dbReference>
<dbReference type="GO" id="GO:0016787">
    <property type="term" value="F:hydrolase activity"/>
    <property type="evidence" value="ECO:0007669"/>
    <property type="project" value="UniProtKB-KW"/>
</dbReference>
<reference evidence="16" key="1">
    <citation type="submission" date="2016-06" db="UniProtKB">
        <authorList>
            <consortium name="WormBaseParasite"/>
        </authorList>
    </citation>
    <scope>IDENTIFICATION</scope>
</reference>
<evidence type="ECO:0000256" key="11">
    <source>
        <dbReference type="ARBA" id="ARBA00044542"/>
    </source>
</evidence>
<dbReference type="WBParaSite" id="SBAD_0000880701-mRNA-1">
    <property type="protein sequence ID" value="SBAD_0000880701-mRNA-1"/>
    <property type="gene ID" value="SBAD_0000880701"/>
</dbReference>
<comment type="similarity">
    <text evidence="1">Belongs to the helicase family. RecQ subfamily.</text>
</comment>
<dbReference type="Gene3D" id="3.40.50.300">
    <property type="entry name" value="P-loop containing nucleotide triphosphate hydrolases"/>
    <property type="match status" value="2"/>
</dbReference>
<proteinExistence type="inferred from homology"/>
<dbReference type="EMBL" id="UZAM01011651">
    <property type="protein sequence ID" value="VDP17456.1"/>
    <property type="molecule type" value="Genomic_DNA"/>
</dbReference>
<dbReference type="GO" id="GO:0003677">
    <property type="term" value="F:DNA binding"/>
    <property type="evidence" value="ECO:0007669"/>
    <property type="project" value="UniProtKB-KW"/>
</dbReference>
<dbReference type="EC" id="5.6.2.4" evidence="10"/>
<dbReference type="PROSITE" id="PS51194">
    <property type="entry name" value="HELICASE_CTER"/>
    <property type="match status" value="1"/>
</dbReference>
<sequence length="381" mass="43278">MQDDSDDFAGTSYRHSAEVERIFHDVFGLRDFRHKQLPAINAALLGYDCFILMPTGAGKSLCYQLPSVVTPGVTIVVSPLKSLIEDQVQKMKKLDVGVVALTAEYSGDMLDKLMMKIYQKDPSVRLLYTTPEKIAASNKLLEMFDNLYERNLLARFVIDEVHCVSQWGHDFRPDYKKLSLLRRRFPKVPLMALTATATPKIVEDSKNQLCMGQSKCFISTFVRPNLQYKVFPKAKSVLKDIIEMIKTTYRNQSGIIYCLSRKECEDVADMLVKRGIKSEAYHAGQADRQRNAVHKDWVLGKIQVICATIAFGMGIDKPNVRFVIHFSMPKSVEGYYQESGRAGRDGRPAQCIIYYSYQDCTRLKKIIEYAGQRTCTLLASC</sequence>
<dbReference type="PANTHER" id="PTHR13710:SF153">
    <property type="entry name" value="RECQ-LIKE DNA HELICASE BLM"/>
    <property type="match status" value="1"/>
</dbReference>
<evidence type="ECO:0000256" key="4">
    <source>
        <dbReference type="ARBA" id="ARBA00022806"/>
    </source>
</evidence>
<dbReference type="FunFam" id="3.40.50.300:FF:000156">
    <property type="entry name" value="ATP-dependent DNA helicase recQ"/>
    <property type="match status" value="1"/>
</dbReference>
<evidence type="ECO:0000256" key="6">
    <source>
        <dbReference type="ARBA" id="ARBA00023125"/>
    </source>
</evidence>
<keyword evidence="8" id="KW-0539">Nucleus</keyword>
<dbReference type="PROSITE" id="PS51192">
    <property type="entry name" value="HELICASE_ATP_BIND_1"/>
    <property type="match status" value="1"/>
</dbReference>
<dbReference type="GO" id="GO:0005737">
    <property type="term" value="C:cytoplasm"/>
    <property type="evidence" value="ECO:0007669"/>
    <property type="project" value="TreeGrafter"/>
</dbReference>
<evidence type="ECO:0000313" key="16">
    <source>
        <dbReference type="WBParaSite" id="SBAD_0000880701-mRNA-1"/>
    </source>
</evidence>
<dbReference type="CDD" id="cd18794">
    <property type="entry name" value="SF2_C_RecQ"/>
    <property type="match status" value="1"/>
</dbReference>
<dbReference type="SUPFAM" id="SSF52540">
    <property type="entry name" value="P-loop containing nucleoside triphosphate hydrolases"/>
    <property type="match status" value="1"/>
</dbReference>
<name>A0A183IXZ8_9BILA</name>
<comment type="catalytic activity">
    <reaction evidence="9">
        <text>Couples ATP hydrolysis with the unwinding of duplex DNA by translocating in the 3'-5' direction.</text>
        <dbReference type="EC" id="5.6.2.4"/>
    </reaction>
</comment>
<evidence type="ECO:0000256" key="1">
    <source>
        <dbReference type="ARBA" id="ARBA00005446"/>
    </source>
</evidence>
<keyword evidence="15" id="KW-1185">Reference proteome</keyword>
<dbReference type="GO" id="GO:0005524">
    <property type="term" value="F:ATP binding"/>
    <property type="evidence" value="ECO:0007669"/>
    <property type="project" value="UniProtKB-KW"/>
</dbReference>
<keyword evidence="5" id="KW-0067">ATP-binding</keyword>
<dbReference type="FunFam" id="3.40.50.300:FF:000537">
    <property type="entry name" value="Bloom syndrome RecQ-like helicase"/>
    <property type="match status" value="1"/>
</dbReference>
<dbReference type="Pfam" id="PF00270">
    <property type="entry name" value="DEAD"/>
    <property type="match status" value="1"/>
</dbReference>
<dbReference type="InterPro" id="IPR027417">
    <property type="entry name" value="P-loop_NTPase"/>
</dbReference>
<dbReference type="GO" id="GO:0000724">
    <property type="term" value="P:double-strand break repair via homologous recombination"/>
    <property type="evidence" value="ECO:0007669"/>
    <property type="project" value="TreeGrafter"/>
</dbReference>
<evidence type="ECO:0000256" key="9">
    <source>
        <dbReference type="ARBA" id="ARBA00034617"/>
    </source>
</evidence>
<dbReference type="NCBIfam" id="TIGR00614">
    <property type="entry name" value="recQ_fam"/>
    <property type="match status" value="1"/>
</dbReference>
<dbReference type="GO" id="GO:0009378">
    <property type="term" value="F:four-way junction helicase activity"/>
    <property type="evidence" value="ECO:0007669"/>
    <property type="project" value="TreeGrafter"/>
</dbReference>
<feature type="domain" description="Helicase ATP-binding" evidence="12">
    <location>
        <begin position="40"/>
        <end position="215"/>
    </location>
</feature>
<dbReference type="GO" id="GO:0005634">
    <property type="term" value="C:nucleus"/>
    <property type="evidence" value="ECO:0007669"/>
    <property type="project" value="TreeGrafter"/>
</dbReference>
<keyword evidence="3" id="KW-0378">Hydrolase</keyword>
<dbReference type="GO" id="GO:0005694">
    <property type="term" value="C:chromosome"/>
    <property type="evidence" value="ECO:0007669"/>
    <property type="project" value="TreeGrafter"/>
</dbReference>
<evidence type="ECO:0000256" key="2">
    <source>
        <dbReference type="ARBA" id="ARBA00022741"/>
    </source>
</evidence>
<feature type="domain" description="Helicase C-terminal" evidence="13">
    <location>
        <begin position="237"/>
        <end position="381"/>
    </location>
</feature>
<evidence type="ECO:0000256" key="3">
    <source>
        <dbReference type="ARBA" id="ARBA00022801"/>
    </source>
</evidence>
<accession>A0A183IXZ8</accession>
<dbReference type="Pfam" id="PF00271">
    <property type="entry name" value="Helicase_C"/>
    <property type="match status" value="1"/>
</dbReference>
<evidence type="ECO:0000256" key="10">
    <source>
        <dbReference type="ARBA" id="ARBA00034808"/>
    </source>
</evidence>
<keyword evidence="6" id="KW-0238">DNA-binding</keyword>
<dbReference type="Proteomes" id="UP000270296">
    <property type="component" value="Unassembled WGS sequence"/>
</dbReference>
<evidence type="ECO:0000259" key="12">
    <source>
        <dbReference type="PROSITE" id="PS51192"/>
    </source>
</evidence>
<reference evidence="14 15" key="2">
    <citation type="submission" date="2018-11" db="EMBL/GenBank/DDBJ databases">
        <authorList>
            <consortium name="Pathogen Informatics"/>
        </authorList>
    </citation>
    <scope>NUCLEOTIDE SEQUENCE [LARGE SCALE GENOMIC DNA]</scope>
</reference>
<dbReference type="GO" id="GO:0043138">
    <property type="term" value="F:3'-5' DNA helicase activity"/>
    <property type="evidence" value="ECO:0007669"/>
    <property type="project" value="UniProtKB-EC"/>
</dbReference>
<evidence type="ECO:0000256" key="8">
    <source>
        <dbReference type="ARBA" id="ARBA00023242"/>
    </source>
</evidence>
<evidence type="ECO:0000313" key="14">
    <source>
        <dbReference type="EMBL" id="VDP17456.1"/>
    </source>
</evidence>
<dbReference type="InterPro" id="IPR011545">
    <property type="entry name" value="DEAD/DEAH_box_helicase_dom"/>
</dbReference>
<dbReference type="SMART" id="SM00487">
    <property type="entry name" value="DEXDc"/>
    <property type="match status" value="1"/>
</dbReference>
<dbReference type="AlphaFoldDB" id="A0A183IXZ8"/>
<dbReference type="InterPro" id="IPR002464">
    <property type="entry name" value="DNA/RNA_helicase_DEAH_CS"/>
</dbReference>
<gene>
    <name evidence="14" type="ORF">SBAD_LOCUS8496</name>
</gene>
<organism evidence="16">
    <name type="scientific">Soboliphyme baturini</name>
    <dbReference type="NCBI Taxonomy" id="241478"/>
    <lineage>
        <taxon>Eukaryota</taxon>
        <taxon>Metazoa</taxon>
        <taxon>Ecdysozoa</taxon>
        <taxon>Nematoda</taxon>
        <taxon>Enoplea</taxon>
        <taxon>Dorylaimia</taxon>
        <taxon>Dioctophymatida</taxon>
        <taxon>Dioctophymatoidea</taxon>
        <taxon>Soboliphymatidae</taxon>
        <taxon>Soboliphyme</taxon>
    </lineage>
</organism>
<evidence type="ECO:0000313" key="15">
    <source>
        <dbReference type="Proteomes" id="UP000270296"/>
    </source>
</evidence>
<protein>
    <recommendedName>
        <fullName evidence="10">DNA 3'-5' helicase</fullName>
        <ecNumber evidence="10">5.6.2.4</ecNumber>
    </recommendedName>
    <alternativeName>
        <fullName evidence="11">DNA 3'-5' helicase BLM</fullName>
    </alternativeName>
</protein>
<dbReference type="SMART" id="SM00490">
    <property type="entry name" value="HELICc"/>
    <property type="match status" value="1"/>
</dbReference>
<keyword evidence="7" id="KW-0413">Isomerase</keyword>
<evidence type="ECO:0000259" key="13">
    <source>
        <dbReference type="PROSITE" id="PS51194"/>
    </source>
</evidence>
<keyword evidence="4" id="KW-0347">Helicase</keyword>
<dbReference type="InterPro" id="IPR014001">
    <property type="entry name" value="Helicase_ATP-bd"/>
</dbReference>
<dbReference type="InterPro" id="IPR001650">
    <property type="entry name" value="Helicase_C-like"/>
</dbReference>
<dbReference type="PROSITE" id="PS00690">
    <property type="entry name" value="DEAH_ATP_HELICASE"/>
    <property type="match status" value="1"/>
</dbReference>
<evidence type="ECO:0000256" key="7">
    <source>
        <dbReference type="ARBA" id="ARBA00023235"/>
    </source>
</evidence>
<dbReference type="OrthoDB" id="10261556at2759"/>
<evidence type="ECO:0000256" key="5">
    <source>
        <dbReference type="ARBA" id="ARBA00022840"/>
    </source>
</evidence>